<dbReference type="Gene3D" id="3.40.50.450">
    <property type="match status" value="1"/>
</dbReference>
<dbReference type="Pfam" id="PF02481">
    <property type="entry name" value="DNA_processg_A"/>
    <property type="match status" value="1"/>
</dbReference>
<gene>
    <name evidence="4" type="ORF">AKK44_00680</name>
</gene>
<accession>A0A0P6SP10</accession>
<protein>
    <submittedName>
        <fullName evidence="4">DNA protecting protein DprA</fullName>
    </submittedName>
</protein>
<reference evidence="4 5" key="1">
    <citation type="submission" date="2015-08" db="EMBL/GenBank/DDBJ databases">
        <title>Genome sequence of Streptococcus phocae subsp. phocae ATCC 51973T isolated from liver specimen obtained from seal.</title>
        <authorList>
            <person name="Avendano-Herrera R."/>
        </authorList>
    </citation>
    <scope>NUCLEOTIDE SEQUENCE [LARGE SCALE GENOMIC DNA]</scope>
    <source>
        <strain evidence="4 5">ATCC 51973</strain>
    </source>
</reference>
<dbReference type="RefSeq" id="WP_054278081.1">
    <property type="nucleotide sequence ID" value="NZ_LHQM01000003.1"/>
</dbReference>
<feature type="domain" description="Smf/DprA SLOG" evidence="2">
    <location>
        <begin position="72"/>
        <end position="278"/>
    </location>
</feature>
<dbReference type="GO" id="GO:0009294">
    <property type="term" value="P:DNA-mediated transformation"/>
    <property type="evidence" value="ECO:0007669"/>
    <property type="project" value="InterPro"/>
</dbReference>
<evidence type="ECO:0000256" key="1">
    <source>
        <dbReference type="ARBA" id="ARBA00006525"/>
    </source>
</evidence>
<comment type="caution">
    <text evidence="4">The sequence shown here is derived from an EMBL/GenBank/DDBJ whole genome shotgun (WGS) entry which is preliminary data.</text>
</comment>
<dbReference type="AlphaFoldDB" id="A0A0P6SP10"/>
<proteinExistence type="inferred from homology"/>
<dbReference type="EMBL" id="LHQM01000003">
    <property type="protein sequence ID" value="KPJ23173.1"/>
    <property type="molecule type" value="Genomic_DNA"/>
</dbReference>
<evidence type="ECO:0000259" key="3">
    <source>
        <dbReference type="Pfam" id="PF18255"/>
    </source>
</evidence>
<dbReference type="PANTHER" id="PTHR43022:SF1">
    <property type="entry name" value="PROTEIN SMF"/>
    <property type="match status" value="1"/>
</dbReference>
<dbReference type="SUPFAM" id="SSF102405">
    <property type="entry name" value="MCP/YpsA-like"/>
    <property type="match status" value="1"/>
</dbReference>
<dbReference type="STRING" id="119224.AKK44_00680"/>
<dbReference type="NCBIfam" id="TIGR00732">
    <property type="entry name" value="dprA"/>
    <property type="match status" value="1"/>
</dbReference>
<feature type="domain" description="DNA processing protein A sterile alpha motif" evidence="3">
    <location>
        <begin position="1"/>
        <end position="62"/>
    </location>
</feature>
<dbReference type="InterPro" id="IPR057666">
    <property type="entry name" value="DrpA_SLOG"/>
</dbReference>
<evidence type="ECO:0000313" key="5">
    <source>
        <dbReference type="Proteomes" id="UP000049578"/>
    </source>
</evidence>
<comment type="similarity">
    <text evidence="1">Belongs to the DprA/Smf family.</text>
</comment>
<evidence type="ECO:0000313" key="4">
    <source>
        <dbReference type="EMBL" id="KPJ23173.1"/>
    </source>
</evidence>
<evidence type="ECO:0000259" key="2">
    <source>
        <dbReference type="Pfam" id="PF02481"/>
    </source>
</evidence>
<organism evidence="4 5">
    <name type="scientific">Streptococcus phocae</name>
    <dbReference type="NCBI Taxonomy" id="119224"/>
    <lineage>
        <taxon>Bacteria</taxon>
        <taxon>Bacillati</taxon>
        <taxon>Bacillota</taxon>
        <taxon>Bacilli</taxon>
        <taxon>Lactobacillales</taxon>
        <taxon>Streptococcaceae</taxon>
        <taxon>Streptococcus</taxon>
    </lineage>
</organism>
<dbReference type="Pfam" id="PF18255">
    <property type="entry name" value="SAM_DprA"/>
    <property type="match status" value="1"/>
</dbReference>
<dbReference type="InterPro" id="IPR003488">
    <property type="entry name" value="DprA"/>
</dbReference>
<dbReference type="Proteomes" id="UP000049578">
    <property type="component" value="Unassembled WGS sequence"/>
</dbReference>
<dbReference type="PATRIC" id="fig|119224.3.peg.863"/>
<dbReference type="PANTHER" id="PTHR43022">
    <property type="entry name" value="PROTEIN SMF"/>
    <property type="match status" value="1"/>
</dbReference>
<sequence length="281" mass="31397">MNNFELYKLKRAGLTNLNILNIIDYQKSNQKSLSLRDMAVVSGCRKPAQFIENYKQLNLKTLREQFRKYPTVSILETSYPLALKTIYNPPVLLFYQGDLSLLEKPKLAVIGSRKSSDIGTQSVTKIIKELNNHYVIVSGLARGIDTSAHLSCLRNGGQTIAIIGTGLDRYYPKENQKIQDYLGKNHLVITEYGPGEEALAYHFPERNRIIAGLSRGVVVVEAKKRSGSLITCQLAMEEGRDVFAIPGNIIDGKSEGCLQLIQEGANCITSGHEILLEYQNY</sequence>
<name>A0A0P6SP10_9STRE</name>
<keyword evidence="5" id="KW-1185">Reference proteome</keyword>
<dbReference type="InterPro" id="IPR041104">
    <property type="entry name" value="SAM_DprA"/>
</dbReference>